<dbReference type="STRING" id="1454006.AW14_08055"/>
<name>A0A0C5WFA2_9FLAO</name>
<proteinExistence type="predicted"/>
<gene>
    <name evidence="1" type="ORF">AW14_08055</name>
</gene>
<accession>A0A0C5WFA2</accession>
<dbReference type="RefSeq" id="WP_044638309.1">
    <property type="nucleotide sequence ID" value="NZ_CP007202.1"/>
</dbReference>
<evidence type="ECO:0008006" key="3">
    <source>
        <dbReference type="Google" id="ProtNLM"/>
    </source>
</evidence>
<evidence type="ECO:0000313" key="1">
    <source>
        <dbReference type="EMBL" id="AJR04882.1"/>
    </source>
</evidence>
<dbReference type="AlphaFoldDB" id="A0A0C5WFA2"/>
<organism evidence="1 2">
    <name type="scientific">Siansivirga zeaxanthinifaciens CC-SAMT-1</name>
    <dbReference type="NCBI Taxonomy" id="1454006"/>
    <lineage>
        <taxon>Bacteria</taxon>
        <taxon>Pseudomonadati</taxon>
        <taxon>Bacteroidota</taxon>
        <taxon>Flavobacteriia</taxon>
        <taxon>Flavobacteriales</taxon>
        <taxon>Flavobacteriaceae</taxon>
        <taxon>Siansivirga</taxon>
    </lineage>
</organism>
<reference evidence="1 2" key="1">
    <citation type="submission" date="2014-02" db="EMBL/GenBank/DDBJ databases">
        <authorList>
            <person name="Young C.-C."/>
            <person name="Hameed A."/>
            <person name="Huang H.-C."/>
            <person name="Shahina M."/>
        </authorList>
    </citation>
    <scope>NUCLEOTIDE SEQUENCE [LARGE SCALE GENOMIC DNA]</scope>
    <source>
        <strain evidence="1 2">CC-SAMT-1</strain>
    </source>
</reference>
<evidence type="ECO:0000313" key="2">
    <source>
        <dbReference type="Proteomes" id="UP000032229"/>
    </source>
</evidence>
<dbReference type="Proteomes" id="UP000032229">
    <property type="component" value="Chromosome"/>
</dbReference>
<dbReference type="KEGG" id="sze:AW14_08055"/>
<dbReference type="EMBL" id="CP007202">
    <property type="protein sequence ID" value="AJR04882.1"/>
    <property type="molecule type" value="Genomic_DNA"/>
</dbReference>
<sequence length="94" mass="10956">MSSYRDRASESGDFKEKSLISHKFIKAVEYLIENEVISSKKEISDKYGYSKSLITLISQGYQDVPIGLLHDFIHDYHLNPDFFFGLEENIYLDK</sequence>
<dbReference type="HOGENOM" id="CLU_2384544_0_0_10"/>
<protein>
    <recommendedName>
        <fullName evidence="3">HTH cro/C1-type domain-containing protein</fullName>
    </recommendedName>
</protein>
<keyword evidence="2" id="KW-1185">Reference proteome</keyword>